<gene>
    <name evidence="1" type="ORF">BC6307_03835</name>
</gene>
<evidence type="ECO:0000313" key="2">
    <source>
        <dbReference type="Proteomes" id="UP000215224"/>
    </source>
</evidence>
<dbReference type="Proteomes" id="UP000215224">
    <property type="component" value="Chromosome"/>
</dbReference>
<dbReference type="SUPFAM" id="SSF56784">
    <property type="entry name" value="HAD-like"/>
    <property type="match status" value="1"/>
</dbReference>
<dbReference type="Pfam" id="PF08282">
    <property type="entry name" value="Hydrolase_3"/>
    <property type="match status" value="1"/>
</dbReference>
<dbReference type="PANTHER" id="PTHR10000:SF50">
    <property type="entry name" value="STRESS RESPONSE PROTEIN YHAX"/>
    <property type="match status" value="1"/>
</dbReference>
<dbReference type="GO" id="GO:0016791">
    <property type="term" value="F:phosphatase activity"/>
    <property type="evidence" value="ECO:0007669"/>
    <property type="project" value="TreeGrafter"/>
</dbReference>
<keyword evidence="2" id="KW-1185">Reference proteome</keyword>
<dbReference type="GO" id="GO:0000287">
    <property type="term" value="F:magnesium ion binding"/>
    <property type="evidence" value="ECO:0007669"/>
    <property type="project" value="TreeGrafter"/>
</dbReference>
<proteinExistence type="predicted"/>
<dbReference type="NCBIfam" id="TIGR01484">
    <property type="entry name" value="HAD-SF-IIB"/>
    <property type="match status" value="1"/>
</dbReference>
<dbReference type="PANTHER" id="PTHR10000">
    <property type="entry name" value="PHOSPHOSERINE PHOSPHATASE"/>
    <property type="match status" value="1"/>
</dbReference>
<organism evidence="1 2">
    <name type="scientific">Sutcliffiella cohnii</name>
    <dbReference type="NCBI Taxonomy" id="33932"/>
    <lineage>
        <taxon>Bacteria</taxon>
        <taxon>Bacillati</taxon>
        <taxon>Bacillota</taxon>
        <taxon>Bacilli</taxon>
        <taxon>Bacillales</taxon>
        <taxon>Bacillaceae</taxon>
        <taxon>Sutcliffiella</taxon>
    </lineage>
</organism>
<name>A0A223KM40_9BACI</name>
<evidence type="ECO:0000313" key="1">
    <source>
        <dbReference type="EMBL" id="AST90466.1"/>
    </source>
</evidence>
<dbReference type="NCBIfam" id="TIGR00099">
    <property type="entry name" value="Cof-subfamily"/>
    <property type="match status" value="1"/>
</dbReference>
<dbReference type="InterPro" id="IPR006379">
    <property type="entry name" value="HAD-SF_hydro_IIB"/>
</dbReference>
<dbReference type="InterPro" id="IPR036412">
    <property type="entry name" value="HAD-like_sf"/>
</dbReference>
<protein>
    <submittedName>
        <fullName evidence="1">Haloacid dehalogenase</fullName>
    </submittedName>
</protein>
<dbReference type="Gene3D" id="3.30.1240.10">
    <property type="match status" value="1"/>
</dbReference>
<reference evidence="1 2" key="1">
    <citation type="submission" date="2016-12" db="EMBL/GenBank/DDBJ databases">
        <title>The whole genome sequencing and assembly of Bacillus cohnii DSM 6307T strain.</title>
        <authorList>
            <person name="Lee Y.-J."/>
            <person name="Yi H."/>
            <person name="Bahn Y.-S."/>
            <person name="Kim J.F."/>
            <person name="Lee D.-W."/>
        </authorList>
    </citation>
    <scope>NUCLEOTIDE SEQUENCE [LARGE SCALE GENOMIC DNA]</scope>
    <source>
        <strain evidence="1 2">DSM 6307</strain>
    </source>
</reference>
<dbReference type="AlphaFoldDB" id="A0A223KM40"/>
<dbReference type="RefSeq" id="WP_066419187.1">
    <property type="nucleotide sequence ID" value="NZ_CP018866.1"/>
</dbReference>
<dbReference type="STRING" id="1314751.GCA_001591425_03532"/>
<dbReference type="EMBL" id="CP018866">
    <property type="protein sequence ID" value="AST90466.1"/>
    <property type="molecule type" value="Genomic_DNA"/>
</dbReference>
<dbReference type="CDD" id="cd07516">
    <property type="entry name" value="HAD_Pase"/>
    <property type="match status" value="1"/>
</dbReference>
<dbReference type="GO" id="GO:0005829">
    <property type="term" value="C:cytosol"/>
    <property type="evidence" value="ECO:0007669"/>
    <property type="project" value="TreeGrafter"/>
</dbReference>
<dbReference type="KEGG" id="bcoh:BC6307_03835"/>
<dbReference type="InterPro" id="IPR023214">
    <property type="entry name" value="HAD_sf"/>
</dbReference>
<sequence>MMYRLLAINIDQTLLKSNGRLVKETKDAIQYVKDKGIYVTLVTGRNFYSAQKIARALKLDSFLVTHGGAFIASKMEQPLVVKRITEEKTFNIVQVLENFDCRVRVLHERFSIGNRLRGGNNLMSRAVFGANDPIIYPVQFVESLGDTLRDNPIAPPKIEVYPKDKDEVNTIYETIKKAFPSLEVHQHKNGKIDILPEGGTKLDGLLALGEILKISWKEMVYIGDDEDDIPLIEVAGLGVAMGNASPKVKQAANWITRSNDQLGVAYMIKEHFRKQQRLQFLKDLKV</sequence>
<dbReference type="InterPro" id="IPR000150">
    <property type="entry name" value="Cof"/>
</dbReference>
<dbReference type="Gene3D" id="3.40.50.1000">
    <property type="entry name" value="HAD superfamily/HAD-like"/>
    <property type="match status" value="1"/>
</dbReference>
<accession>A0A223KM40</accession>